<protein>
    <submittedName>
        <fullName evidence="2">Uncharacterized protein</fullName>
    </submittedName>
</protein>
<feature type="compositionally biased region" description="Polar residues" evidence="1">
    <location>
        <begin position="223"/>
        <end position="232"/>
    </location>
</feature>
<reference evidence="2 3" key="1">
    <citation type="submission" date="2016-03" db="EMBL/GenBank/DDBJ databases">
        <title>Whole genome sequencing of Grifola frondosa 9006-11.</title>
        <authorList>
            <person name="Min B."/>
            <person name="Park H."/>
            <person name="Kim J.-G."/>
            <person name="Cho H."/>
            <person name="Oh Y.-L."/>
            <person name="Kong W.-S."/>
            <person name="Choi I.-G."/>
        </authorList>
    </citation>
    <scope>NUCLEOTIDE SEQUENCE [LARGE SCALE GENOMIC DNA]</scope>
    <source>
        <strain evidence="2 3">9006-11</strain>
    </source>
</reference>
<name>A0A1C7M751_GRIFR</name>
<evidence type="ECO:0000313" key="3">
    <source>
        <dbReference type="Proteomes" id="UP000092993"/>
    </source>
</evidence>
<comment type="caution">
    <text evidence="2">The sequence shown here is derived from an EMBL/GenBank/DDBJ whole genome shotgun (WGS) entry which is preliminary data.</text>
</comment>
<feature type="region of interest" description="Disordered" evidence="1">
    <location>
        <begin position="208"/>
        <end position="251"/>
    </location>
</feature>
<dbReference type="AlphaFoldDB" id="A0A1C7M751"/>
<dbReference type="EMBL" id="LUGG01000009">
    <property type="protein sequence ID" value="OBZ72628.1"/>
    <property type="molecule type" value="Genomic_DNA"/>
</dbReference>
<keyword evidence="3" id="KW-1185">Reference proteome</keyword>
<organism evidence="2 3">
    <name type="scientific">Grifola frondosa</name>
    <name type="common">Maitake</name>
    <name type="synonym">Polyporus frondosus</name>
    <dbReference type="NCBI Taxonomy" id="5627"/>
    <lineage>
        <taxon>Eukaryota</taxon>
        <taxon>Fungi</taxon>
        <taxon>Dikarya</taxon>
        <taxon>Basidiomycota</taxon>
        <taxon>Agaricomycotina</taxon>
        <taxon>Agaricomycetes</taxon>
        <taxon>Polyporales</taxon>
        <taxon>Grifolaceae</taxon>
        <taxon>Grifola</taxon>
    </lineage>
</organism>
<dbReference type="Proteomes" id="UP000092993">
    <property type="component" value="Unassembled WGS sequence"/>
</dbReference>
<accession>A0A1C7M751</accession>
<gene>
    <name evidence="2" type="ORF">A0H81_07459</name>
</gene>
<evidence type="ECO:0000256" key="1">
    <source>
        <dbReference type="SAM" id="MobiDB-lite"/>
    </source>
</evidence>
<proteinExistence type="predicted"/>
<sequence length="251" mass="27694">MRNISIENGRVSGIIDWKDARRLPRHRLIPFDVPARAVKAFGRDLGLTTTVLILRSKSTQFLDLPFVYGSDIFYYHALALCQWSSILIYTEEQPSSAYRDWKSMTALLDFDSPAALRLVPPTLAQVGQLPFITAVLISRFILNLREIDSLENGGVDSSRPSFVRSDELSVRFATFVQPLGAPLDHDFSFVEPESSSFSDELDGEGTELGYLSGTGVSDKDQESTMVISGSDASSRHVRGGHSALREESCGA</sequence>
<dbReference type="OrthoDB" id="2804213at2759"/>
<evidence type="ECO:0000313" key="2">
    <source>
        <dbReference type="EMBL" id="OBZ72628.1"/>
    </source>
</evidence>